<accession>A0A5C8P6E1</accession>
<reference evidence="1 2" key="1">
    <citation type="submission" date="2019-06" db="EMBL/GenBank/DDBJ databases">
        <title>New taxonomy in bacterial strain CC-CFT640, isolated from vineyard.</title>
        <authorList>
            <person name="Lin S.-Y."/>
            <person name="Tsai C.-F."/>
            <person name="Young C.-C."/>
        </authorList>
    </citation>
    <scope>NUCLEOTIDE SEQUENCE [LARGE SCALE GENOMIC DNA]</scope>
    <source>
        <strain evidence="1 2">CC-CFT640</strain>
    </source>
</reference>
<evidence type="ECO:0000313" key="2">
    <source>
        <dbReference type="Proteomes" id="UP000321638"/>
    </source>
</evidence>
<name>A0A5C8P6E1_9HYPH</name>
<dbReference type="EMBL" id="VDUZ01000092">
    <property type="protein sequence ID" value="TXL69250.1"/>
    <property type="molecule type" value="Genomic_DNA"/>
</dbReference>
<keyword evidence="2" id="KW-1185">Reference proteome</keyword>
<sequence length="59" mass="6304">MSLESKPKDVFGISGADSDESARATMAVMDAENLRRIVAAVSQIIAVPRLPAGMRVRCD</sequence>
<organism evidence="1 2">
    <name type="scientific">Vineibacter terrae</name>
    <dbReference type="NCBI Taxonomy" id="2586908"/>
    <lineage>
        <taxon>Bacteria</taxon>
        <taxon>Pseudomonadati</taxon>
        <taxon>Pseudomonadota</taxon>
        <taxon>Alphaproteobacteria</taxon>
        <taxon>Hyphomicrobiales</taxon>
        <taxon>Vineibacter</taxon>
    </lineage>
</organism>
<dbReference type="RefSeq" id="WP_147852581.1">
    <property type="nucleotide sequence ID" value="NZ_VDUZ01000092.1"/>
</dbReference>
<dbReference type="AlphaFoldDB" id="A0A5C8P6E1"/>
<dbReference type="Proteomes" id="UP000321638">
    <property type="component" value="Unassembled WGS sequence"/>
</dbReference>
<gene>
    <name evidence="1" type="ORF">FHP25_39800</name>
</gene>
<protein>
    <submittedName>
        <fullName evidence="1">Uncharacterized protein</fullName>
    </submittedName>
</protein>
<comment type="caution">
    <text evidence="1">The sequence shown here is derived from an EMBL/GenBank/DDBJ whole genome shotgun (WGS) entry which is preliminary data.</text>
</comment>
<evidence type="ECO:0000313" key="1">
    <source>
        <dbReference type="EMBL" id="TXL69250.1"/>
    </source>
</evidence>
<proteinExistence type="predicted"/>